<feature type="transmembrane region" description="Helical" evidence="2">
    <location>
        <begin position="266"/>
        <end position="291"/>
    </location>
</feature>
<evidence type="ECO:0000313" key="4">
    <source>
        <dbReference type="Proteomes" id="UP000242188"/>
    </source>
</evidence>
<dbReference type="OrthoDB" id="377549at2759"/>
<feature type="compositionally biased region" description="Polar residues" evidence="1">
    <location>
        <begin position="430"/>
        <end position="445"/>
    </location>
</feature>
<reference evidence="3 4" key="1">
    <citation type="journal article" date="2017" name="Nat. Ecol. Evol.">
        <title>Scallop genome provides insights into evolution of bilaterian karyotype and development.</title>
        <authorList>
            <person name="Wang S."/>
            <person name="Zhang J."/>
            <person name="Jiao W."/>
            <person name="Li J."/>
            <person name="Xun X."/>
            <person name="Sun Y."/>
            <person name="Guo X."/>
            <person name="Huan P."/>
            <person name="Dong B."/>
            <person name="Zhang L."/>
            <person name="Hu X."/>
            <person name="Sun X."/>
            <person name="Wang J."/>
            <person name="Zhao C."/>
            <person name="Wang Y."/>
            <person name="Wang D."/>
            <person name="Huang X."/>
            <person name="Wang R."/>
            <person name="Lv J."/>
            <person name="Li Y."/>
            <person name="Zhang Z."/>
            <person name="Liu B."/>
            <person name="Lu W."/>
            <person name="Hui Y."/>
            <person name="Liang J."/>
            <person name="Zhou Z."/>
            <person name="Hou R."/>
            <person name="Li X."/>
            <person name="Liu Y."/>
            <person name="Li H."/>
            <person name="Ning X."/>
            <person name="Lin Y."/>
            <person name="Zhao L."/>
            <person name="Xing Q."/>
            <person name="Dou J."/>
            <person name="Li Y."/>
            <person name="Mao J."/>
            <person name="Guo H."/>
            <person name="Dou H."/>
            <person name="Li T."/>
            <person name="Mu C."/>
            <person name="Jiang W."/>
            <person name="Fu Q."/>
            <person name="Fu X."/>
            <person name="Miao Y."/>
            <person name="Liu J."/>
            <person name="Yu Q."/>
            <person name="Li R."/>
            <person name="Liao H."/>
            <person name="Li X."/>
            <person name="Kong Y."/>
            <person name="Jiang Z."/>
            <person name="Chourrout D."/>
            <person name="Li R."/>
            <person name="Bao Z."/>
        </authorList>
    </citation>
    <scope>NUCLEOTIDE SEQUENCE [LARGE SCALE GENOMIC DNA]</scope>
    <source>
        <strain evidence="3 4">PY_sf001</strain>
    </source>
</reference>
<evidence type="ECO:0000313" key="3">
    <source>
        <dbReference type="EMBL" id="OWF35097.1"/>
    </source>
</evidence>
<name>A0A210PF53_MIZYE</name>
<feature type="compositionally biased region" description="Polar residues" evidence="1">
    <location>
        <begin position="360"/>
        <end position="377"/>
    </location>
</feature>
<feature type="region of interest" description="Disordered" evidence="1">
    <location>
        <begin position="338"/>
        <end position="471"/>
    </location>
</feature>
<sequence length="471" mass="52765">MNSHTKRPIYGQCWKDTLVKIKTGCRDLTDVVQSRMALSYLNCFLKVNGRTVYTCGVEDPVHECTQAMSDTDMSTFATFFTQTHNICYFLEAQNWQNEAEQTISKLAKSSANVVEILEDSAIHQQAIIHRQNLTLENQDIILLKATNLSNVILTASTNVFDFFSVLEKRTFDQKLLINDIFDKVAKLQTTVLGGFSRFYSLVYYTLSVIVSCLLTSASRTAGARFWLLAIMTVNIIVERLFIYYFSGSFSVKEVNKMTEAEIEETVYTYQWLCREVSAILSIAVLVFYIYIYRNLKVINNQLLLKLKKQNSELKHQVKELSKDISIIRHYIMNQPIADSDDSDAESSSKILPARRKQKKSISPLQVLPTTANANETNIEADDRSEITVETSDREQAVATSGTETSSTSSGAEGSGSRSEGLGTSPIARRSMTTSDTERSVSTSGADMTPLVDTPQSSGYSLRSMSRPRTPP</sequence>
<dbReference type="AlphaFoldDB" id="A0A210PF53"/>
<proteinExistence type="predicted"/>
<feature type="compositionally biased region" description="Low complexity" evidence="1">
    <location>
        <begin position="399"/>
        <end position="424"/>
    </location>
</feature>
<feature type="transmembrane region" description="Helical" evidence="2">
    <location>
        <begin position="198"/>
        <end position="218"/>
    </location>
</feature>
<keyword evidence="2" id="KW-0472">Membrane</keyword>
<dbReference type="Proteomes" id="UP000242188">
    <property type="component" value="Unassembled WGS sequence"/>
</dbReference>
<gene>
    <name evidence="3" type="ORF">KP79_PYT10932</name>
</gene>
<feature type="transmembrane region" description="Helical" evidence="2">
    <location>
        <begin position="225"/>
        <end position="246"/>
    </location>
</feature>
<dbReference type="EMBL" id="NEDP02076741">
    <property type="protein sequence ID" value="OWF35097.1"/>
    <property type="molecule type" value="Genomic_DNA"/>
</dbReference>
<keyword evidence="2" id="KW-1133">Transmembrane helix</keyword>
<evidence type="ECO:0000256" key="2">
    <source>
        <dbReference type="SAM" id="Phobius"/>
    </source>
</evidence>
<organism evidence="3 4">
    <name type="scientific">Mizuhopecten yessoensis</name>
    <name type="common">Japanese scallop</name>
    <name type="synonym">Patinopecten yessoensis</name>
    <dbReference type="NCBI Taxonomy" id="6573"/>
    <lineage>
        <taxon>Eukaryota</taxon>
        <taxon>Metazoa</taxon>
        <taxon>Spiralia</taxon>
        <taxon>Lophotrochozoa</taxon>
        <taxon>Mollusca</taxon>
        <taxon>Bivalvia</taxon>
        <taxon>Autobranchia</taxon>
        <taxon>Pteriomorphia</taxon>
        <taxon>Pectinida</taxon>
        <taxon>Pectinoidea</taxon>
        <taxon>Pectinidae</taxon>
        <taxon>Mizuhopecten</taxon>
    </lineage>
</organism>
<dbReference type="PANTHER" id="PTHR33538:SF2">
    <property type="entry name" value="PROTEIN GAMETE EXPRESSED 1"/>
    <property type="match status" value="1"/>
</dbReference>
<keyword evidence="2" id="KW-0812">Transmembrane</keyword>
<dbReference type="STRING" id="6573.A0A210PF53"/>
<comment type="caution">
    <text evidence="3">The sequence shown here is derived from an EMBL/GenBank/DDBJ whole genome shotgun (WGS) entry which is preliminary data.</text>
</comment>
<feature type="compositionally biased region" description="Polar residues" evidence="1">
    <location>
        <begin position="453"/>
        <end position="463"/>
    </location>
</feature>
<protein>
    <submittedName>
        <fullName evidence="3">Protein GAMETE EXPRESSED 1</fullName>
    </submittedName>
</protein>
<dbReference type="PANTHER" id="PTHR33538">
    <property type="entry name" value="PROTEIN GAMETE EXPRESSED 1"/>
    <property type="match status" value="1"/>
</dbReference>
<feature type="compositionally biased region" description="Basic and acidic residues" evidence="1">
    <location>
        <begin position="380"/>
        <end position="395"/>
    </location>
</feature>
<keyword evidence="4" id="KW-1185">Reference proteome</keyword>
<evidence type="ECO:0000256" key="1">
    <source>
        <dbReference type="SAM" id="MobiDB-lite"/>
    </source>
</evidence>
<dbReference type="InterPro" id="IPR040346">
    <property type="entry name" value="GEX1/Brambleberry"/>
</dbReference>
<accession>A0A210PF53</accession>